<dbReference type="AlphaFoldDB" id="A0A151M1X0"/>
<dbReference type="EMBL" id="AKHW03006807">
    <property type="protein sequence ID" value="KYO18514.1"/>
    <property type="molecule type" value="Genomic_DNA"/>
</dbReference>
<feature type="region of interest" description="Disordered" evidence="2">
    <location>
        <begin position="739"/>
        <end position="774"/>
    </location>
</feature>
<name>A0A151M1X0_ALLMI</name>
<dbReference type="GO" id="GO:0005634">
    <property type="term" value="C:nucleus"/>
    <property type="evidence" value="ECO:0007669"/>
    <property type="project" value="TreeGrafter"/>
</dbReference>
<dbReference type="STRING" id="8496.A0A151M1X0"/>
<keyword evidence="4" id="KW-1185">Reference proteome</keyword>
<feature type="region of interest" description="Disordered" evidence="2">
    <location>
        <begin position="339"/>
        <end position="382"/>
    </location>
</feature>
<feature type="region of interest" description="Disordered" evidence="2">
    <location>
        <begin position="240"/>
        <end position="270"/>
    </location>
</feature>
<feature type="compositionally biased region" description="Basic and acidic residues" evidence="2">
    <location>
        <begin position="299"/>
        <end position="309"/>
    </location>
</feature>
<dbReference type="GO" id="GO:0023052">
    <property type="term" value="P:signaling"/>
    <property type="evidence" value="ECO:0007669"/>
    <property type="project" value="InterPro"/>
</dbReference>
<dbReference type="Proteomes" id="UP000050525">
    <property type="component" value="Unassembled WGS sequence"/>
</dbReference>
<feature type="region of interest" description="Disordered" evidence="2">
    <location>
        <begin position="287"/>
        <end position="314"/>
    </location>
</feature>
<dbReference type="InterPro" id="IPR005026">
    <property type="entry name" value="SAPAP"/>
</dbReference>
<feature type="compositionally biased region" description="Polar residues" evidence="2">
    <location>
        <begin position="746"/>
        <end position="774"/>
    </location>
</feature>
<dbReference type="eggNOG" id="KOG3971">
    <property type="taxonomic scope" value="Eukaryota"/>
</dbReference>
<comment type="caution">
    <text evidence="3">The sequence shown here is derived from an EMBL/GenBank/DDBJ whole genome shotgun (WGS) entry which is preliminary data.</text>
</comment>
<dbReference type="GO" id="GO:0007059">
    <property type="term" value="P:chromosome segregation"/>
    <property type="evidence" value="ECO:0007669"/>
    <property type="project" value="TreeGrafter"/>
</dbReference>
<evidence type="ECO:0000313" key="4">
    <source>
        <dbReference type="Proteomes" id="UP000050525"/>
    </source>
</evidence>
<feature type="compositionally biased region" description="Polar residues" evidence="2">
    <location>
        <begin position="252"/>
        <end position="270"/>
    </location>
</feature>
<proteinExistence type="inferred from homology"/>
<dbReference type="GO" id="GO:0051382">
    <property type="term" value="P:kinetochore assembly"/>
    <property type="evidence" value="ECO:0007669"/>
    <property type="project" value="TreeGrafter"/>
</dbReference>
<dbReference type="PANTHER" id="PTHR12353:SF1">
    <property type="entry name" value="DISKS LARGE-ASSOCIATED PROTEIN 5"/>
    <property type="match status" value="1"/>
</dbReference>
<feature type="region of interest" description="Disordered" evidence="2">
    <location>
        <begin position="474"/>
        <end position="547"/>
    </location>
</feature>
<sequence length="972" mass="108005">MSVALDVEKTTDKPKWSYLIRNLEKFNSIKFTIDVQHTGQLMNTHLTQDSNEMLRVSCQSWLGSANERFRGRFESEAERAAAGVSGAPAAAEILSWLEKMAATSQFANRYRKDLSTENLRTKSARRKSLIQKENRHKLFEKSRQFGLADVNVQLSKERGLPRLDETQEVSCQENQVKQKQATNVAFKSVSERKEMLQRYKEEKELRKLKEQREKAKKGVFKVGLYKPAAPGFLPSASQNAVTVKPKEKPAPASSTRVTRSKAKSQAEQTSTRFQPFTICADRATNGHNIHPAQTGRRQASADKVTEKGKKVLQPAGSTVSNVRITRAAASVTKQLIKPATTKGVQPQKKAASKEKEQKEIKADKNKTLPSKHEGEENTLHPITEDLVIDSKNSASLELLEEKTVQENNLPVTNSPAPARQRTRSFAPQNFVFQPLDGLTAYKVTPMTPSRANAFLTPSFTWSSLVMGSEKNCREAVAQKSDSESQTSAAERGTDKSSEQQQIPTKSPKAKKGSLSNEEGIQKSNETIPVFSDVSAMETKQDETEEPEHDVPYFRNVLQSETERLVSECLQWDGKCDLDIPEDAKDLIRTTVGQTRLLITERFKQFEGLVDNCEFKRGEKETTCTDLDGFWDMVSFQVDDVNKKFENLRKLQENGWQPVNIPSKEVIKKKVVRGGISKPKGGAAEKSARNRFAAFRAVMKDKMEQEGDAEPTAQRMPKEVEKVVFEAGFFRIESPAKSFPGLLSKTPGRTSQRVSKTMTTPRSHSQTSLQNAHSIPCNSENTVTMQSMPAAGGFCAPQNCNTIQSPSEKTLLGSMPEQSDFPAAEEQCLLINGTAKRENETNVAAMEVCLLPDDRSSSVPFTQMLENPENKPSDMTGEMELSATDITGQDIVMSSPEETAQSETNLAEELHVLEHKSDFLHGDSTSETPFDVAPNLVCSLPFTPLRNEAQKFTEASVCNDLIVFSPLSASGEK</sequence>
<protein>
    <submittedName>
        <fullName evidence="3">Disks large-associated protein 5</fullName>
    </submittedName>
</protein>
<dbReference type="GO" id="GO:0007346">
    <property type="term" value="P:regulation of mitotic cell cycle"/>
    <property type="evidence" value="ECO:0007669"/>
    <property type="project" value="TreeGrafter"/>
</dbReference>
<evidence type="ECO:0000256" key="2">
    <source>
        <dbReference type="SAM" id="MobiDB-lite"/>
    </source>
</evidence>
<organism evidence="3 4">
    <name type="scientific">Alligator mississippiensis</name>
    <name type="common">American alligator</name>
    <dbReference type="NCBI Taxonomy" id="8496"/>
    <lineage>
        <taxon>Eukaryota</taxon>
        <taxon>Metazoa</taxon>
        <taxon>Chordata</taxon>
        <taxon>Craniata</taxon>
        <taxon>Vertebrata</taxon>
        <taxon>Euteleostomi</taxon>
        <taxon>Archelosauria</taxon>
        <taxon>Archosauria</taxon>
        <taxon>Crocodylia</taxon>
        <taxon>Alligatoridae</taxon>
        <taxon>Alligatorinae</taxon>
        <taxon>Alligator</taxon>
    </lineage>
</organism>
<dbReference type="GO" id="GO:0007052">
    <property type="term" value="P:mitotic spindle organization"/>
    <property type="evidence" value="ECO:0007669"/>
    <property type="project" value="TreeGrafter"/>
</dbReference>
<feature type="compositionally biased region" description="Polar residues" evidence="2">
    <location>
        <begin position="513"/>
        <end position="526"/>
    </location>
</feature>
<dbReference type="PANTHER" id="PTHR12353">
    <property type="entry name" value="DISKS LARGE-ASSOCIATED PROTEIN DAP SAP90/PSD-95-ASSOCIATED PROTEIN"/>
    <property type="match status" value="1"/>
</dbReference>
<reference evidence="3 4" key="1">
    <citation type="journal article" date="2012" name="Genome Biol.">
        <title>Sequencing three crocodilian genomes to illuminate the evolution of archosaurs and amniotes.</title>
        <authorList>
            <person name="St John J.A."/>
            <person name="Braun E.L."/>
            <person name="Isberg S.R."/>
            <person name="Miles L.G."/>
            <person name="Chong A.Y."/>
            <person name="Gongora J."/>
            <person name="Dalzell P."/>
            <person name="Moran C."/>
            <person name="Bed'hom B."/>
            <person name="Abzhanov A."/>
            <person name="Burgess S.C."/>
            <person name="Cooksey A.M."/>
            <person name="Castoe T.A."/>
            <person name="Crawford N.G."/>
            <person name="Densmore L.D."/>
            <person name="Drew J.C."/>
            <person name="Edwards S.V."/>
            <person name="Faircloth B.C."/>
            <person name="Fujita M.K."/>
            <person name="Greenwold M.J."/>
            <person name="Hoffmann F.G."/>
            <person name="Howard J.M."/>
            <person name="Iguchi T."/>
            <person name="Janes D.E."/>
            <person name="Khan S.Y."/>
            <person name="Kohno S."/>
            <person name="de Koning A.J."/>
            <person name="Lance S.L."/>
            <person name="McCarthy F.M."/>
            <person name="McCormack J.E."/>
            <person name="Merchant M.E."/>
            <person name="Peterson D.G."/>
            <person name="Pollock D.D."/>
            <person name="Pourmand N."/>
            <person name="Raney B.J."/>
            <person name="Roessler K.A."/>
            <person name="Sanford J.R."/>
            <person name="Sawyer R.H."/>
            <person name="Schmidt C.J."/>
            <person name="Triplett E.W."/>
            <person name="Tuberville T.D."/>
            <person name="Venegas-Anaya M."/>
            <person name="Howard J.T."/>
            <person name="Jarvis E.D."/>
            <person name="Guillette L.J.Jr."/>
            <person name="Glenn T.C."/>
            <person name="Green R.E."/>
            <person name="Ray D.A."/>
        </authorList>
    </citation>
    <scope>NUCLEOTIDE SEQUENCE [LARGE SCALE GENOMIC DNA]</scope>
    <source>
        <strain evidence="3">KSC_2009_1</strain>
    </source>
</reference>
<feature type="compositionally biased region" description="Basic and acidic residues" evidence="2">
    <location>
        <begin position="351"/>
        <end position="378"/>
    </location>
</feature>
<dbReference type="GO" id="GO:0008017">
    <property type="term" value="F:microtubule binding"/>
    <property type="evidence" value="ECO:0007669"/>
    <property type="project" value="TreeGrafter"/>
</dbReference>
<dbReference type="GO" id="GO:0031616">
    <property type="term" value="C:spindle pole centrosome"/>
    <property type="evidence" value="ECO:0007669"/>
    <property type="project" value="TreeGrafter"/>
</dbReference>
<gene>
    <name evidence="3" type="primary">DLGAP5</name>
    <name evidence="3" type="ORF">Y1Q_0014786</name>
</gene>
<accession>A0A151M1X0</accession>
<dbReference type="Pfam" id="PF03359">
    <property type="entry name" value="GKAP"/>
    <property type="match status" value="1"/>
</dbReference>
<dbReference type="GO" id="GO:0005737">
    <property type="term" value="C:cytoplasm"/>
    <property type="evidence" value="ECO:0007669"/>
    <property type="project" value="TreeGrafter"/>
</dbReference>
<dbReference type="GO" id="GO:0051642">
    <property type="term" value="P:centrosome localization"/>
    <property type="evidence" value="ECO:0007669"/>
    <property type="project" value="TreeGrafter"/>
</dbReference>
<evidence type="ECO:0000256" key="1">
    <source>
        <dbReference type="ARBA" id="ARBA00008839"/>
    </source>
</evidence>
<comment type="similarity">
    <text evidence="1">Belongs to the SAPAP family.</text>
</comment>
<evidence type="ECO:0000313" key="3">
    <source>
        <dbReference type="EMBL" id="KYO18514.1"/>
    </source>
</evidence>